<dbReference type="PANTHER" id="PTHR42834:SF1">
    <property type="entry name" value="ENDONUCLEASE_EXONUCLEASE_PHOSPHATASE FAMILY PROTEIN (AFU_ORTHOLOGUE AFUA_3G09210)"/>
    <property type="match status" value="1"/>
</dbReference>
<dbReference type="Gene3D" id="3.60.10.10">
    <property type="entry name" value="Endonuclease/exonuclease/phosphatase"/>
    <property type="match status" value="1"/>
</dbReference>
<evidence type="ECO:0000313" key="3">
    <source>
        <dbReference type="Proteomes" id="UP000587991"/>
    </source>
</evidence>
<keyword evidence="2" id="KW-0378">Hydrolase</keyword>
<proteinExistence type="predicted"/>
<organism evidence="2 3">
    <name type="scientific">Leeia aquatica</name>
    <dbReference type="NCBI Taxonomy" id="2725557"/>
    <lineage>
        <taxon>Bacteria</taxon>
        <taxon>Pseudomonadati</taxon>
        <taxon>Pseudomonadota</taxon>
        <taxon>Betaproteobacteria</taxon>
        <taxon>Neisseriales</taxon>
        <taxon>Leeiaceae</taxon>
        <taxon>Leeia</taxon>
    </lineage>
</organism>
<dbReference type="InterPro" id="IPR005135">
    <property type="entry name" value="Endo/exonuclease/phosphatase"/>
</dbReference>
<dbReference type="AlphaFoldDB" id="A0A847S9H3"/>
<keyword evidence="2" id="KW-0269">Exonuclease</keyword>
<comment type="caution">
    <text evidence="2">The sequence shown here is derived from an EMBL/GenBank/DDBJ whole genome shotgun (WGS) entry which is preliminary data.</text>
</comment>
<name>A0A847S9H3_9NEIS</name>
<evidence type="ECO:0000313" key="2">
    <source>
        <dbReference type="EMBL" id="NLR74226.1"/>
    </source>
</evidence>
<keyword evidence="3" id="KW-1185">Reference proteome</keyword>
<dbReference type="GO" id="GO:0004519">
    <property type="term" value="F:endonuclease activity"/>
    <property type="evidence" value="ECO:0007669"/>
    <property type="project" value="UniProtKB-KW"/>
</dbReference>
<keyword evidence="2" id="KW-0540">Nuclease</keyword>
<feature type="domain" description="Endonuclease/exonuclease/phosphatase" evidence="1">
    <location>
        <begin position="6"/>
        <end position="314"/>
    </location>
</feature>
<dbReference type="RefSeq" id="WP_168875853.1">
    <property type="nucleotide sequence ID" value="NZ_JABAIM010000001.1"/>
</dbReference>
<dbReference type="InterPro" id="IPR036691">
    <property type="entry name" value="Endo/exonu/phosph_ase_sf"/>
</dbReference>
<sequence>MQPLFLAFWNVENLFDLETAPRLDKLQKVIGKSLQGWDDAVLSSKLGQLSKVIRSLNEGKGPDALGVCEVESAAVLGKLCQRIATDGGRQYQVAHADSSDARGIDVAFLYDAQRMQAGATFQHWVVKRKATRDLLQVNFTVEGQPLVLIANHWPSRLGGQYESEPYRMTAGETLAYWHQRIQQELGPQVAVVAMGDFNDEPFNRSLQEYALAVNDRDTVLNGRNPYWLNLMWPLLATGQGSHYYDGWGMLDQMLVSKGVVNGQSGWRVETPCRIEGQGLMAQSNRQPHRFGLEPGKRDLNGFSDHFPVSLTLQRVG</sequence>
<accession>A0A847S9H3</accession>
<dbReference type="GO" id="GO:0004527">
    <property type="term" value="F:exonuclease activity"/>
    <property type="evidence" value="ECO:0007669"/>
    <property type="project" value="UniProtKB-KW"/>
</dbReference>
<protein>
    <submittedName>
        <fullName evidence="2">Endonuclease/exonuclease/phosphatase</fullName>
    </submittedName>
</protein>
<evidence type="ECO:0000259" key="1">
    <source>
        <dbReference type="Pfam" id="PF19580"/>
    </source>
</evidence>
<gene>
    <name evidence="2" type="ORF">HF682_03540</name>
</gene>
<dbReference type="EMBL" id="JABAIM010000001">
    <property type="protein sequence ID" value="NLR74226.1"/>
    <property type="molecule type" value="Genomic_DNA"/>
</dbReference>
<dbReference type="SUPFAM" id="SSF56219">
    <property type="entry name" value="DNase I-like"/>
    <property type="match status" value="1"/>
</dbReference>
<dbReference type="PANTHER" id="PTHR42834">
    <property type="entry name" value="ENDONUCLEASE/EXONUCLEASE/PHOSPHATASE FAMILY PROTEIN (AFU_ORTHOLOGUE AFUA_3G09210)"/>
    <property type="match status" value="1"/>
</dbReference>
<dbReference type="Pfam" id="PF19580">
    <property type="entry name" value="Exo_endo_phos_3"/>
    <property type="match status" value="1"/>
</dbReference>
<dbReference type="Proteomes" id="UP000587991">
    <property type="component" value="Unassembled WGS sequence"/>
</dbReference>
<reference evidence="2 3" key="1">
    <citation type="submission" date="2020-04" db="EMBL/GenBank/DDBJ databases">
        <title>Draft genome of Leeia sp. IMCC25680.</title>
        <authorList>
            <person name="Song J."/>
            <person name="Cho J.-C."/>
        </authorList>
    </citation>
    <scope>NUCLEOTIDE SEQUENCE [LARGE SCALE GENOMIC DNA]</scope>
    <source>
        <strain evidence="2 3">IMCC25680</strain>
    </source>
</reference>
<keyword evidence="2" id="KW-0255">Endonuclease</keyword>